<dbReference type="Proteomes" id="UP001225316">
    <property type="component" value="Unassembled WGS sequence"/>
</dbReference>
<dbReference type="EMBL" id="JARXHW010000023">
    <property type="protein sequence ID" value="MDQ8208028.1"/>
    <property type="molecule type" value="Genomic_DNA"/>
</dbReference>
<proteinExistence type="predicted"/>
<evidence type="ECO:0000313" key="2">
    <source>
        <dbReference type="EMBL" id="MDQ8208028.1"/>
    </source>
</evidence>
<evidence type="ECO:0000259" key="1">
    <source>
        <dbReference type="Pfam" id="PF23981"/>
    </source>
</evidence>
<accession>A0ABU1AV66</accession>
<organism evidence="2 3">
    <name type="scientific">Thalassobacterium maritimum</name>
    <dbReference type="NCBI Taxonomy" id="3041265"/>
    <lineage>
        <taxon>Bacteria</taxon>
        <taxon>Pseudomonadati</taxon>
        <taxon>Verrucomicrobiota</taxon>
        <taxon>Opitutia</taxon>
        <taxon>Puniceicoccales</taxon>
        <taxon>Coraliomargaritaceae</taxon>
        <taxon>Thalassobacterium</taxon>
    </lineage>
</organism>
<keyword evidence="3" id="KW-1185">Reference proteome</keyword>
<reference evidence="2 3" key="1">
    <citation type="submission" date="2023-04" db="EMBL/GenBank/DDBJ databases">
        <title>A novel bacteria isolated from coastal sediment.</title>
        <authorList>
            <person name="Liu X.-J."/>
            <person name="Du Z.-J."/>
        </authorList>
    </citation>
    <scope>NUCLEOTIDE SEQUENCE [LARGE SCALE GENOMIC DNA]</scope>
    <source>
        <strain evidence="2 3">SDUM461003</strain>
    </source>
</reference>
<dbReference type="RefSeq" id="WP_308950424.1">
    <property type="nucleotide sequence ID" value="NZ_JARXHW010000023.1"/>
</dbReference>
<comment type="caution">
    <text evidence="2">The sequence shown here is derived from an EMBL/GenBank/DDBJ whole genome shotgun (WGS) entry which is preliminary data.</text>
</comment>
<dbReference type="Pfam" id="PF23981">
    <property type="entry name" value="DUF7305"/>
    <property type="match status" value="1"/>
</dbReference>
<sequence length="479" mass="51556">MIFTTLLAVIAIPGYLNLSNQTLKQSNRVFYNTAAINLAESGIEYAVQAIMLQSENNYDWTNWTITGQSALKTLDEITFTGNIKSTTKISVYNYSSDSPEVVVKSSISQPTGPPIEKYMYASISASSAQGLFAYGMLTKDFIKASGGVKFDSWVSDPDNDPSTPYIPYSSGVATDKVAIATASTAAGAITIGSSDVYGTAAVGSADYSGLDVGWGGQVGPKDMSEWDSSDTDELWKKNGWLVSTQTGALSTGFTADFEEIEVPTLTPTDLRLDYKLPYTDRRQVSNKWSTWYQNVYVDEETLGAPNTLTILNLDELEVKAGATLRIEGDLVINLPNENQTTLKVIEGGTIEMADDATVTIYLAGDMAITGAGLFSEVSPQQLQIWGTATGTQNFDFLNNGQFSGIIYAPNAEVKVTGNSDIYGSVISKNIELTGSGSFRYDQSLANYTGGTTSAGPTTVDYVEELVGEERAPYIDDLAF</sequence>
<name>A0ABU1AV66_9BACT</name>
<protein>
    <recommendedName>
        <fullName evidence="1">DUF7305 domain-containing protein</fullName>
    </recommendedName>
</protein>
<evidence type="ECO:0000313" key="3">
    <source>
        <dbReference type="Proteomes" id="UP001225316"/>
    </source>
</evidence>
<dbReference type="InterPro" id="IPR055729">
    <property type="entry name" value="DUF7305"/>
</dbReference>
<feature type="domain" description="DUF7305" evidence="1">
    <location>
        <begin position="345"/>
        <end position="446"/>
    </location>
</feature>
<gene>
    <name evidence="2" type="ORF">QEH52_10935</name>
</gene>
<dbReference type="Gene3D" id="2.160.20.120">
    <property type="match status" value="1"/>
</dbReference>